<keyword evidence="5" id="KW-1185">Reference proteome</keyword>
<feature type="domain" description="Sporulation protein YpeB PepSY1 and PepSY2" evidence="2">
    <location>
        <begin position="161"/>
        <end position="344"/>
    </location>
</feature>
<dbReference type="KEGG" id="caml:H6X83_13595"/>
<evidence type="ECO:0000256" key="1">
    <source>
        <dbReference type="SAM" id="SignalP"/>
    </source>
</evidence>
<evidence type="ECO:0000313" key="4">
    <source>
        <dbReference type="EMBL" id="QNO17923.1"/>
    </source>
</evidence>
<proteinExistence type="predicted"/>
<dbReference type="AlphaFoldDB" id="A0A7G9WGW1"/>
<evidence type="ECO:0000313" key="5">
    <source>
        <dbReference type="Proteomes" id="UP000516046"/>
    </source>
</evidence>
<dbReference type="InterPro" id="IPR048402">
    <property type="entry name" value="YpeB_N"/>
</dbReference>
<organism evidence="4 5">
    <name type="scientific">Caproicibacterium amylolyticum</name>
    <dbReference type="NCBI Taxonomy" id="2766537"/>
    <lineage>
        <taxon>Bacteria</taxon>
        <taxon>Bacillati</taxon>
        <taxon>Bacillota</taxon>
        <taxon>Clostridia</taxon>
        <taxon>Eubacteriales</taxon>
        <taxon>Oscillospiraceae</taxon>
        <taxon>Caproicibacterium</taxon>
    </lineage>
</organism>
<keyword evidence="1" id="KW-0732">Signal</keyword>
<dbReference type="InterPro" id="IPR014239">
    <property type="entry name" value="YpeB_PepSY1-2"/>
</dbReference>
<dbReference type="EMBL" id="CP060696">
    <property type="protein sequence ID" value="QNO17923.1"/>
    <property type="molecule type" value="Genomic_DNA"/>
</dbReference>
<reference evidence="4 5" key="1">
    <citation type="submission" date="2020-08" db="EMBL/GenBank/DDBJ databases">
        <authorList>
            <person name="Ren C."/>
            <person name="Gu Y."/>
            <person name="Xu Y."/>
        </authorList>
    </citation>
    <scope>NUCLEOTIDE SEQUENCE [LARGE SCALE GENOMIC DNA]</scope>
    <source>
        <strain evidence="4 5">LBM18003</strain>
    </source>
</reference>
<evidence type="ECO:0000259" key="2">
    <source>
        <dbReference type="Pfam" id="PF14620"/>
    </source>
</evidence>
<dbReference type="Pfam" id="PF20769">
    <property type="entry name" value="YPEB_N"/>
    <property type="match status" value="1"/>
</dbReference>
<name>A0A7G9WGW1_9FIRM</name>
<feature type="signal peptide" evidence="1">
    <location>
        <begin position="1"/>
        <end position="28"/>
    </location>
</feature>
<accession>A0A7G9WGW1</accession>
<dbReference type="Pfam" id="PF14620">
    <property type="entry name" value="YPEB_PepSY1-2"/>
    <property type="match status" value="1"/>
</dbReference>
<feature type="chain" id="PRO_5028878650" evidence="1">
    <location>
        <begin position="29"/>
        <end position="423"/>
    </location>
</feature>
<dbReference type="GO" id="GO:0009847">
    <property type="term" value="P:spore germination"/>
    <property type="evidence" value="ECO:0007669"/>
    <property type="project" value="InterPro"/>
</dbReference>
<sequence>MKTKQIVMAVIAVAAVVTAGAFTVRSMASEKAAKRDLQYTYDRAYGDLRDCVDNIATTLDKSVYANTATQQNGLAARLMRETSLAKEALATLPITDNTMDSVSKYISQVGDFSMTLSNRISEGGKITSSEYKTIQELHSYATKLSQSLTSVKPDYTSANFSQQFKETAEDFTDFPSMIYDGPFSDHIGRQSPRCLEGKKDVEQGNAQVTAAQWLGVSSDKLKHEADTAGGLPSYNFSTGSTRICITKKGGLVYSLENKREITAEKIDAKAAQQKAQDYLTKHGYKNMQVTYWVKTDGRILFNFAYQDGNVRCYPDLIKVGVALDNGEIVALGGSGYVMNHTTRSFAEPKLDKSEAQSKVSSHLKVNSGRLALIPTEGLNEVLCWEFNCTGSNNDRVLVYINCDTGMEQQIMILQTSDAGTLVK</sequence>
<protein>
    <submittedName>
        <fullName evidence="4">Germination protein YpeB</fullName>
    </submittedName>
</protein>
<dbReference type="RefSeq" id="WP_212506988.1">
    <property type="nucleotide sequence ID" value="NZ_CP060696.1"/>
</dbReference>
<gene>
    <name evidence="4" type="ORF">H6X83_13595</name>
</gene>
<feature type="domain" description="Sporulation protein YpeB N-terminal" evidence="3">
    <location>
        <begin position="31"/>
        <end position="159"/>
    </location>
</feature>
<evidence type="ECO:0000259" key="3">
    <source>
        <dbReference type="Pfam" id="PF20769"/>
    </source>
</evidence>
<dbReference type="Proteomes" id="UP000516046">
    <property type="component" value="Chromosome"/>
</dbReference>